<name>A0A4E0QU59_FASHE</name>
<protein>
    <submittedName>
        <fullName evidence="2">Uncharacterized protein</fullName>
    </submittedName>
</protein>
<gene>
    <name evidence="2" type="ORF">D915_011118</name>
</gene>
<dbReference type="Proteomes" id="UP000230066">
    <property type="component" value="Unassembled WGS sequence"/>
</dbReference>
<evidence type="ECO:0000313" key="3">
    <source>
        <dbReference type="Proteomes" id="UP000230066"/>
    </source>
</evidence>
<keyword evidence="1" id="KW-0812">Transmembrane</keyword>
<proteinExistence type="predicted"/>
<comment type="caution">
    <text evidence="2">The sequence shown here is derived from an EMBL/GenBank/DDBJ whole genome shotgun (WGS) entry which is preliminary data.</text>
</comment>
<feature type="transmembrane region" description="Helical" evidence="1">
    <location>
        <begin position="49"/>
        <end position="71"/>
    </location>
</feature>
<evidence type="ECO:0000313" key="2">
    <source>
        <dbReference type="EMBL" id="THD18423.1"/>
    </source>
</evidence>
<feature type="transmembrane region" description="Helical" evidence="1">
    <location>
        <begin position="134"/>
        <end position="157"/>
    </location>
</feature>
<sequence length="173" mass="19940">MFVRLSSTLENRFHFSCRSEQGPCGPQGPRGRECKHLLHSPSNIVPSDWFAHTLITSFLITTGFEMCFFMVMKLSTKFPCSSEPTFSVHFQLVDLVDFPFGTWCFPHFYNCCFSPPTTVLNIQLQDHLRVSNSYLFLTLIQVICTAALLTTVIPLFLTCFRNQYINIIYVELF</sequence>
<organism evidence="2 3">
    <name type="scientific">Fasciola hepatica</name>
    <name type="common">Liver fluke</name>
    <dbReference type="NCBI Taxonomy" id="6192"/>
    <lineage>
        <taxon>Eukaryota</taxon>
        <taxon>Metazoa</taxon>
        <taxon>Spiralia</taxon>
        <taxon>Lophotrochozoa</taxon>
        <taxon>Platyhelminthes</taxon>
        <taxon>Trematoda</taxon>
        <taxon>Digenea</taxon>
        <taxon>Plagiorchiida</taxon>
        <taxon>Echinostomata</taxon>
        <taxon>Echinostomatoidea</taxon>
        <taxon>Fasciolidae</taxon>
        <taxon>Fasciola</taxon>
    </lineage>
</organism>
<keyword evidence="3" id="KW-1185">Reference proteome</keyword>
<evidence type="ECO:0000256" key="1">
    <source>
        <dbReference type="SAM" id="Phobius"/>
    </source>
</evidence>
<dbReference type="EMBL" id="JXXN02012128">
    <property type="protein sequence ID" value="THD18423.1"/>
    <property type="molecule type" value="Genomic_DNA"/>
</dbReference>
<dbReference type="AlphaFoldDB" id="A0A4E0QU59"/>
<keyword evidence="1" id="KW-0472">Membrane</keyword>
<accession>A0A4E0QU59</accession>
<reference evidence="2" key="1">
    <citation type="submission" date="2019-03" db="EMBL/GenBank/DDBJ databases">
        <title>Improved annotation for the trematode Fasciola hepatica.</title>
        <authorList>
            <person name="Choi Y.-J."/>
            <person name="Martin J."/>
            <person name="Mitreva M."/>
        </authorList>
    </citation>
    <scope>NUCLEOTIDE SEQUENCE [LARGE SCALE GENOMIC DNA]</scope>
</reference>
<keyword evidence="1" id="KW-1133">Transmembrane helix</keyword>